<dbReference type="Proteomes" id="UP000253908">
    <property type="component" value="Chromosome"/>
</dbReference>
<evidence type="ECO:0000256" key="1">
    <source>
        <dbReference type="SAM" id="Phobius"/>
    </source>
</evidence>
<keyword evidence="1" id="KW-0472">Membrane</keyword>
<organism evidence="2 3">
    <name type="scientific">Oceanobacillus zhaokaii</name>
    <dbReference type="NCBI Taxonomy" id="2052660"/>
    <lineage>
        <taxon>Bacteria</taxon>
        <taxon>Bacillati</taxon>
        <taxon>Bacillota</taxon>
        <taxon>Bacilli</taxon>
        <taxon>Bacillales</taxon>
        <taxon>Bacillaceae</taxon>
        <taxon>Oceanobacillus</taxon>
    </lineage>
</organism>
<sequence length="60" mass="6828">MTLFSVEENLLKTILKTNKKPFLALMIITIFIAGLLDIKYKGLLFQLLPDTVKSYLADII</sequence>
<protein>
    <submittedName>
        <fullName evidence="2">Uncharacterized protein</fullName>
    </submittedName>
</protein>
<name>A0A345PLM6_9BACI</name>
<evidence type="ECO:0000313" key="2">
    <source>
        <dbReference type="EMBL" id="AXI10906.1"/>
    </source>
</evidence>
<accession>A0A345PLM6</accession>
<keyword evidence="3" id="KW-1185">Reference proteome</keyword>
<gene>
    <name evidence="2" type="ORF">CUC15_19100</name>
</gene>
<dbReference type="EMBL" id="CP024848">
    <property type="protein sequence ID" value="AXI10906.1"/>
    <property type="molecule type" value="Genomic_DNA"/>
</dbReference>
<proteinExistence type="predicted"/>
<dbReference type="KEGG" id="ocn:CUC15_19100"/>
<feature type="transmembrane region" description="Helical" evidence="1">
    <location>
        <begin position="20"/>
        <end position="38"/>
    </location>
</feature>
<keyword evidence="1" id="KW-1133">Transmembrane helix</keyword>
<reference evidence="3" key="1">
    <citation type="submission" date="2017-11" db="EMBL/GenBank/DDBJ databases">
        <authorList>
            <person name="Zhu W."/>
        </authorList>
    </citation>
    <scope>NUCLEOTIDE SEQUENCE [LARGE SCALE GENOMIC DNA]</scope>
    <source>
        <strain evidence="3">160</strain>
    </source>
</reference>
<evidence type="ECO:0000313" key="3">
    <source>
        <dbReference type="Proteomes" id="UP000253908"/>
    </source>
</evidence>
<dbReference type="OrthoDB" id="1808577at2"/>
<dbReference type="AlphaFoldDB" id="A0A345PLM6"/>
<keyword evidence="1" id="KW-0812">Transmembrane</keyword>